<dbReference type="AlphaFoldDB" id="A0A372LLG3"/>
<organism evidence="1 2">
    <name type="scientific">Peribacillus saganii</name>
    <dbReference type="NCBI Taxonomy" id="2303992"/>
    <lineage>
        <taxon>Bacteria</taxon>
        <taxon>Bacillati</taxon>
        <taxon>Bacillota</taxon>
        <taxon>Bacilli</taxon>
        <taxon>Bacillales</taxon>
        <taxon>Bacillaceae</taxon>
        <taxon>Peribacillus</taxon>
    </lineage>
</organism>
<reference evidence="1 2" key="1">
    <citation type="submission" date="2018-08" db="EMBL/GenBank/DDBJ databases">
        <title>Bacillus chawlae sp. nov., Bacillus glennii sp. nov., and Bacillus saganii sp. nov. Isolated from the Vehicle Assembly Building at Kennedy Space Center where the Viking Spacecraft were Assembled.</title>
        <authorList>
            <person name="Seuylemezian A."/>
            <person name="Vaishampayan P."/>
        </authorList>
    </citation>
    <scope>NUCLEOTIDE SEQUENCE [LARGE SCALE GENOMIC DNA]</scope>
    <source>
        <strain evidence="1 2">V47-23a</strain>
    </source>
</reference>
<comment type="caution">
    <text evidence="1">The sequence shown here is derived from an EMBL/GenBank/DDBJ whole genome shotgun (WGS) entry which is preliminary data.</text>
</comment>
<proteinExistence type="predicted"/>
<evidence type="ECO:0000313" key="1">
    <source>
        <dbReference type="EMBL" id="RFU67683.1"/>
    </source>
</evidence>
<dbReference type="EMBL" id="QVTE01000040">
    <property type="protein sequence ID" value="RFU67683.1"/>
    <property type="molecule type" value="Genomic_DNA"/>
</dbReference>
<evidence type="ECO:0000313" key="2">
    <source>
        <dbReference type="Proteomes" id="UP000264541"/>
    </source>
</evidence>
<accession>A0A372LLG3</accession>
<protein>
    <submittedName>
        <fullName evidence="1">Uncharacterized protein</fullName>
    </submittedName>
</protein>
<name>A0A372LLG3_9BACI</name>
<dbReference type="OrthoDB" id="2843222at2"/>
<sequence length="384" mass="41016">MKLLWFQGTILAAICIIPSSVVADRLLESVTNEVSTIGTDPVNNSEVNITKEPSLKVQSSIADAEVSYDPSIKVNTNIKEAEISTEPPVNVISHSAESEVSSQPFVKVNTESADVEVSQKAAVKVDTGVADVEISRKAAVKVDTKVTDVEISPKEPVKVETSIVVSEISPRPSLNIETHTREAELSATPVANDDKASSNIEFKHDSLDNKQPAVFVPSKEEPKSADGFPKNDRVIASNMPVESISVIKQSSMRGIEKVSEARQAVNIAGYDEAAPVIQSAALQPKTFGNPDKNAGLGNMSNAKRLLHQSPVLFVNANNGMVGTSAMANGFTGFGSASGAPFILGNWELIYLPVGQAAYLGKIDFFFDQWLNAPPSQPPESPSFL</sequence>
<dbReference type="Proteomes" id="UP000264541">
    <property type="component" value="Unassembled WGS sequence"/>
</dbReference>
<dbReference type="RefSeq" id="WP_117327390.1">
    <property type="nucleotide sequence ID" value="NZ_QVTE01000040.1"/>
</dbReference>
<keyword evidence="2" id="KW-1185">Reference proteome</keyword>
<gene>
    <name evidence="1" type="ORF">D0469_14160</name>
</gene>